<dbReference type="PROSITE" id="PS51012">
    <property type="entry name" value="ABC_TM2"/>
    <property type="match status" value="1"/>
</dbReference>
<comment type="caution">
    <text evidence="10">The sequence shown here is derived from an EMBL/GenBank/DDBJ whole genome shotgun (WGS) entry which is preliminary data.</text>
</comment>
<feature type="transmembrane region" description="Helical" evidence="8">
    <location>
        <begin position="20"/>
        <end position="40"/>
    </location>
</feature>
<keyword evidence="7 8" id="KW-0472">Membrane</keyword>
<dbReference type="GO" id="GO:0005886">
    <property type="term" value="C:plasma membrane"/>
    <property type="evidence" value="ECO:0007669"/>
    <property type="project" value="UniProtKB-SubCell"/>
</dbReference>
<organism evidence="10 11">
    <name type="scientific">Chitinophaga skermanii</name>
    <dbReference type="NCBI Taxonomy" id="331697"/>
    <lineage>
        <taxon>Bacteria</taxon>
        <taxon>Pseudomonadati</taxon>
        <taxon>Bacteroidota</taxon>
        <taxon>Chitinophagia</taxon>
        <taxon>Chitinophagales</taxon>
        <taxon>Chitinophagaceae</taxon>
        <taxon>Chitinophaga</taxon>
    </lineage>
</organism>
<feature type="transmembrane region" description="Helical" evidence="8">
    <location>
        <begin position="256"/>
        <end position="279"/>
    </location>
</feature>
<feature type="transmembrane region" description="Helical" evidence="8">
    <location>
        <begin position="176"/>
        <end position="196"/>
    </location>
</feature>
<dbReference type="InterPro" id="IPR013525">
    <property type="entry name" value="ABC2_TM"/>
</dbReference>
<evidence type="ECO:0000256" key="3">
    <source>
        <dbReference type="ARBA" id="ARBA00022448"/>
    </source>
</evidence>
<keyword evidence="11" id="KW-1185">Reference proteome</keyword>
<evidence type="ECO:0000256" key="5">
    <source>
        <dbReference type="ARBA" id="ARBA00022692"/>
    </source>
</evidence>
<dbReference type="AlphaFoldDB" id="A0A327QX24"/>
<evidence type="ECO:0000256" key="2">
    <source>
        <dbReference type="ARBA" id="ARBA00007783"/>
    </source>
</evidence>
<dbReference type="EMBL" id="QLLL01000002">
    <property type="protein sequence ID" value="RAJ08910.1"/>
    <property type="molecule type" value="Genomic_DNA"/>
</dbReference>
<keyword evidence="3" id="KW-0813">Transport</keyword>
<dbReference type="InterPro" id="IPR051449">
    <property type="entry name" value="ABC-2_transporter_component"/>
</dbReference>
<evidence type="ECO:0000313" key="11">
    <source>
        <dbReference type="Proteomes" id="UP000249547"/>
    </source>
</evidence>
<dbReference type="InterPro" id="IPR047817">
    <property type="entry name" value="ABC2_TM_bact-type"/>
</dbReference>
<accession>A0A327QX24</accession>
<reference evidence="10 11" key="1">
    <citation type="submission" date="2018-06" db="EMBL/GenBank/DDBJ databases">
        <title>Genomic Encyclopedia of Archaeal and Bacterial Type Strains, Phase II (KMG-II): from individual species to whole genera.</title>
        <authorList>
            <person name="Goeker M."/>
        </authorList>
    </citation>
    <scope>NUCLEOTIDE SEQUENCE [LARGE SCALE GENOMIC DNA]</scope>
    <source>
        <strain evidence="10 11">DSM 23857</strain>
    </source>
</reference>
<dbReference type="Gene3D" id="3.40.1710.10">
    <property type="entry name" value="abc type-2 transporter like domain"/>
    <property type="match status" value="1"/>
</dbReference>
<evidence type="ECO:0000313" key="10">
    <source>
        <dbReference type="EMBL" id="RAJ08910.1"/>
    </source>
</evidence>
<dbReference type="Proteomes" id="UP000249547">
    <property type="component" value="Unassembled WGS sequence"/>
</dbReference>
<evidence type="ECO:0000256" key="8">
    <source>
        <dbReference type="SAM" id="Phobius"/>
    </source>
</evidence>
<name>A0A327QX24_9BACT</name>
<comment type="similarity">
    <text evidence="2">Belongs to the ABC-2 integral membrane protein family.</text>
</comment>
<dbReference type="PANTHER" id="PTHR30294:SF29">
    <property type="entry name" value="MULTIDRUG ABC TRANSPORTER PERMEASE YBHS-RELATED"/>
    <property type="match status" value="1"/>
</dbReference>
<evidence type="ECO:0000256" key="6">
    <source>
        <dbReference type="ARBA" id="ARBA00022989"/>
    </source>
</evidence>
<proteinExistence type="inferred from homology"/>
<feature type="transmembrane region" description="Helical" evidence="8">
    <location>
        <begin position="228"/>
        <end position="250"/>
    </location>
</feature>
<evidence type="ECO:0000259" key="9">
    <source>
        <dbReference type="PROSITE" id="PS51012"/>
    </source>
</evidence>
<sequence length="372" mass="42446">MRTILYLLQKEFLQIFRNKAMLPIITVMPIVQLLILSFAANYEIKNMNIAIVDQDLSPYSKRLSQKMVASGYFRLAYQSMNADEAYEELASDRADLVMVIPRHFERDLIKHDESSIQLLVNAINGTKAGLANGYANVIIQQFNNEIRTEWFALDPKDGPAHFEITFSNWYNQGMNYRIFMVPGLLVVLVTMIGAFLSGMNIVKEKEIGTIEQLNVTPIRKSHFIIGKLLPFWLIGLLEMAVGLMVGKIVFDIPFLGSIGLLFLFSGIYLWVMLGLGLLISTFTETQQQAMFISWFFMVIFILMSGLFTPIESMPGWAQKMTLFNPLMYFVKVIRMVLLKGSGWAQVQWFFGVMVLFAIAMNTVAVLNYRKTV</sequence>
<protein>
    <submittedName>
        <fullName evidence="10">ABC-2 type transport system permease protein</fullName>
    </submittedName>
</protein>
<dbReference type="OrthoDB" id="9808686at2"/>
<keyword evidence="5 8" id="KW-0812">Transmembrane</keyword>
<evidence type="ECO:0000256" key="7">
    <source>
        <dbReference type="ARBA" id="ARBA00023136"/>
    </source>
</evidence>
<keyword evidence="4" id="KW-1003">Cell membrane</keyword>
<comment type="subcellular location">
    <subcellularLocation>
        <location evidence="1">Cell membrane</location>
        <topology evidence="1">Multi-pass membrane protein</topology>
    </subcellularLocation>
</comment>
<dbReference type="PANTHER" id="PTHR30294">
    <property type="entry name" value="MEMBRANE COMPONENT OF ABC TRANSPORTER YHHJ-RELATED"/>
    <property type="match status" value="1"/>
</dbReference>
<feature type="transmembrane region" description="Helical" evidence="8">
    <location>
        <begin position="348"/>
        <end position="368"/>
    </location>
</feature>
<dbReference type="RefSeq" id="WP_111597003.1">
    <property type="nucleotide sequence ID" value="NZ_QLLL01000002.1"/>
</dbReference>
<gene>
    <name evidence="10" type="ORF">LX64_01565</name>
</gene>
<dbReference type="GO" id="GO:0140359">
    <property type="term" value="F:ABC-type transporter activity"/>
    <property type="evidence" value="ECO:0007669"/>
    <property type="project" value="InterPro"/>
</dbReference>
<evidence type="ECO:0000256" key="1">
    <source>
        <dbReference type="ARBA" id="ARBA00004651"/>
    </source>
</evidence>
<feature type="transmembrane region" description="Helical" evidence="8">
    <location>
        <begin position="291"/>
        <end position="310"/>
    </location>
</feature>
<keyword evidence="6 8" id="KW-1133">Transmembrane helix</keyword>
<dbReference type="Pfam" id="PF12698">
    <property type="entry name" value="ABC2_membrane_3"/>
    <property type="match status" value="1"/>
</dbReference>
<evidence type="ECO:0000256" key="4">
    <source>
        <dbReference type="ARBA" id="ARBA00022475"/>
    </source>
</evidence>
<feature type="domain" description="ABC transmembrane type-2" evidence="9">
    <location>
        <begin position="146"/>
        <end position="371"/>
    </location>
</feature>